<keyword evidence="2 6" id="KW-0645">Protease</keyword>
<dbReference type="InterPro" id="IPR036852">
    <property type="entry name" value="Peptidase_S8/S53_dom_sf"/>
</dbReference>
<dbReference type="InterPro" id="IPR032812">
    <property type="entry name" value="SbsA_Ig"/>
</dbReference>
<dbReference type="InterPro" id="IPR028994">
    <property type="entry name" value="Integrin_alpha_N"/>
</dbReference>
<gene>
    <name evidence="12" type="ORF">PANO66_00020</name>
</gene>
<dbReference type="CDD" id="cd07473">
    <property type="entry name" value="Peptidases_S8_Subtilisin_like"/>
    <property type="match status" value="1"/>
</dbReference>
<dbReference type="InterPro" id="IPR008965">
    <property type="entry name" value="CBM2/CBM3_carb-bd_dom_sf"/>
</dbReference>
<dbReference type="InterPro" id="IPR034204">
    <property type="entry name" value="PfSUB1-like_cat_dom"/>
</dbReference>
<dbReference type="PROSITE" id="PS00138">
    <property type="entry name" value="SUBTILASE_SER"/>
    <property type="match status" value="1"/>
</dbReference>
<dbReference type="Pfam" id="PF00082">
    <property type="entry name" value="Peptidase_S8"/>
    <property type="match status" value="1"/>
</dbReference>
<dbReference type="InterPro" id="IPR023827">
    <property type="entry name" value="Peptidase_S8_Asp-AS"/>
</dbReference>
<dbReference type="GO" id="GO:0006508">
    <property type="term" value="P:proteolysis"/>
    <property type="evidence" value="ECO:0007669"/>
    <property type="project" value="UniProtKB-KW"/>
</dbReference>
<dbReference type="Gene3D" id="2.60.40.1220">
    <property type="match status" value="3"/>
</dbReference>
<dbReference type="SUPFAM" id="SSF69318">
    <property type="entry name" value="Integrin alpha N-terminal domain"/>
    <property type="match status" value="1"/>
</dbReference>
<dbReference type="PROSITE" id="PS51892">
    <property type="entry name" value="SUBTILASE"/>
    <property type="match status" value="1"/>
</dbReference>
<feature type="domain" description="SbsA Ig-like" evidence="10">
    <location>
        <begin position="1018"/>
        <end position="1129"/>
    </location>
</feature>
<evidence type="ECO:0000256" key="1">
    <source>
        <dbReference type="ARBA" id="ARBA00011073"/>
    </source>
</evidence>
<dbReference type="GO" id="GO:0005509">
    <property type="term" value="F:calcium ion binding"/>
    <property type="evidence" value="ECO:0007669"/>
    <property type="project" value="InterPro"/>
</dbReference>
<keyword evidence="5 6" id="KW-0720">Serine protease</keyword>
<name>A0AAD1PW65_PLAAG</name>
<evidence type="ECO:0000256" key="8">
    <source>
        <dbReference type="SAM" id="MobiDB-lite"/>
    </source>
</evidence>
<dbReference type="InterPro" id="IPR051048">
    <property type="entry name" value="Peptidase_S8/S53_subtilisin"/>
</dbReference>
<dbReference type="InterPro" id="IPR000209">
    <property type="entry name" value="Peptidase_S8/S53_dom"/>
</dbReference>
<dbReference type="InterPro" id="IPR011049">
    <property type="entry name" value="Serralysin-like_metalloprot_C"/>
</dbReference>
<evidence type="ECO:0000256" key="2">
    <source>
        <dbReference type="ARBA" id="ARBA00022670"/>
    </source>
</evidence>
<feature type="domain" description="SbsA Ig-like" evidence="10">
    <location>
        <begin position="1569"/>
        <end position="1680"/>
    </location>
</feature>
<feature type="active site" description="Charge relay system" evidence="6">
    <location>
        <position position="146"/>
    </location>
</feature>
<feature type="domain" description="Fervidolysin-like N-terminal prodomain" evidence="11">
    <location>
        <begin position="5"/>
        <end position="71"/>
    </location>
</feature>
<evidence type="ECO:0000256" key="7">
    <source>
        <dbReference type="RuleBase" id="RU003355"/>
    </source>
</evidence>
<dbReference type="InterPro" id="IPR014755">
    <property type="entry name" value="Cu-Rt/internalin_Ig-like"/>
</dbReference>
<evidence type="ECO:0000256" key="6">
    <source>
        <dbReference type="PROSITE-ProRule" id="PRU01240"/>
    </source>
</evidence>
<reference evidence="12" key="1">
    <citation type="submission" date="2020-09" db="EMBL/GenBank/DDBJ databases">
        <authorList>
            <person name="Blom J."/>
        </authorList>
    </citation>
    <scope>NUCLEOTIDE SEQUENCE</scope>
    <source>
        <strain evidence="12">No.66</strain>
    </source>
</reference>
<dbReference type="PROSITE" id="PS00137">
    <property type="entry name" value="SUBTILASE_HIS"/>
    <property type="match status" value="1"/>
</dbReference>
<dbReference type="InterPro" id="IPR023828">
    <property type="entry name" value="Peptidase_S8_Ser-AS"/>
</dbReference>
<dbReference type="Proteomes" id="UP001153761">
    <property type="component" value="Chromosome"/>
</dbReference>
<evidence type="ECO:0000259" key="10">
    <source>
        <dbReference type="Pfam" id="PF13205"/>
    </source>
</evidence>
<evidence type="ECO:0000313" key="13">
    <source>
        <dbReference type="Proteomes" id="UP001153761"/>
    </source>
</evidence>
<dbReference type="GO" id="GO:0030246">
    <property type="term" value="F:carbohydrate binding"/>
    <property type="evidence" value="ECO:0007669"/>
    <property type="project" value="InterPro"/>
</dbReference>
<evidence type="ECO:0000259" key="11">
    <source>
        <dbReference type="Pfam" id="PF22148"/>
    </source>
</evidence>
<dbReference type="InterPro" id="IPR013517">
    <property type="entry name" value="FG-GAP"/>
</dbReference>
<dbReference type="InterPro" id="IPR022398">
    <property type="entry name" value="Peptidase_S8_His-AS"/>
</dbReference>
<dbReference type="Gene3D" id="2.150.10.10">
    <property type="entry name" value="Serralysin-like metalloprotease, C-terminal"/>
    <property type="match status" value="4"/>
</dbReference>
<dbReference type="Gene3D" id="3.40.50.200">
    <property type="entry name" value="Peptidase S8/S53 domain"/>
    <property type="match status" value="1"/>
</dbReference>
<dbReference type="Gene3D" id="2.130.10.130">
    <property type="entry name" value="Integrin alpha, N-terminal"/>
    <property type="match status" value="1"/>
</dbReference>
<dbReference type="SUPFAM" id="SSF51120">
    <property type="entry name" value="beta-Roll"/>
    <property type="match status" value="3"/>
</dbReference>
<dbReference type="Pfam" id="PF22148">
    <property type="entry name" value="Fervidolysin_NPro-like"/>
    <property type="match status" value="1"/>
</dbReference>
<evidence type="ECO:0000256" key="4">
    <source>
        <dbReference type="ARBA" id="ARBA00022801"/>
    </source>
</evidence>
<dbReference type="PRINTS" id="PR00313">
    <property type="entry name" value="CABNDNGRPT"/>
</dbReference>
<evidence type="ECO:0000256" key="5">
    <source>
        <dbReference type="ARBA" id="ARBA00022825"/>
    </source>
</evidence>
<dbReference type="GO" id="GO:0004252">
    <property type="term" value="F:serine-type endopeptidase activity"/>
    <property type="evidence" value="ECO:0007669"/>
    <property type="project" value="UniProtKB-UniRule"/>
</dbReference>
<feature type="region of interest" description="Disordered" evidence="8">
    <location>
        <begin position="81"/>
        <end position="102"/>
    </location>
</feature>
<comment type="similarity">
    <text evidence="1 6 7">Belongs to the peptidase S8 family.</text>
</comment>
<dbReference type="SUPFAM" id="SSF49384">
    <property type="entry name" value="Carbohydrate-binding domain"/>
    <property type="match status" value="1"/>
</dbReference>
<protein>
    <submittedName>
        <fullName evidence="12">Thermitase</fullName>
        <ecNumber evidence="12">3.4.21.66</ecNumber>
    </submittedName>
</protein>
<dbReference type="SUPFAM" id="SSF52743">
    <property type="entry name" value="Subtilisin-like"/>
    <property type="match status" value="1"/>
</dbReference>
<keyword evidence="4 6" id="KW-0378">Hydrolase</keyword>
<dbReference type="InterPro" id="IPR001343">
    <property type="entry name" value="Hemolysn_Ca-bd"/>
</dbReference>
<dbReference type="InterPro" id="IPR018511">
    <property type="entry name" value="Hemolysin-typ_Ca-bd_CS"/>
</dbReference>
<feature type="domain" description="SbsA Ig-like" evidence="10">
    <location>
        <begin position="421"/>
        <end position="532"/>
    </location>
</feature>
<evidence type="ECO:0000259" key="9">
    <source>
        <dbReference type="Pfam" id="PF00082"/>
    </source>
</evidence>
<keyword evidence="3" id="KW-0732">Signal</keyword>
<dbReference type="PROSITE" id="PS00330">
    <property type="entry name" value="HEMOLYSIN_CALCIUM"/>
    <property type="match status" value="2"/>
</dbReference>
<dbReference type="EMBL" id="LR882963">
    <property type="protein sequence ID" value="CAD5910727.1"/>
    <property type="molecule type" value="Genomic_DNA"/>
</dbReference>
<dbReference type="InterPro" id="IPR015500">
    <property type="entry name" value="Peptidase_S8_subtilisin-rel"/>
</dbReference>
<dbReference type="PROSITE" id="PS00136">
    <property type="entry name" value="SUBTILASE_ASP"/>
    <property type="match status" value="1"/>
</dbReference>
<proteinExistence type="inferred from homology"/>
<dbReference type="EC" id="3.4.21.66" evidence="12"/>
<dbReference type="RefSeq" id="WP_254032009.1">
    <property type="nucleotide sequence ID" value="NZ_LR882963.1"/>
</dbReference>
<dbReference type="PANTHER" id="PTHR43399:SF4">
    <property type="entry name" value="CELL WALL-ASSOCIATED PROTEASE"/>
    <property type="match status" value="1"/>
</dbReference>
<dbReference type="PANTHER" id="PTHR43399">
    <property type="entry name" value="SUBTILISIN-RELATED"/>
    <property type="match status" value="1"/>
</dbReference>
<evidence type="ECO:0000256" key="3">
    <source>
        <dbReference type="ARBA" id="ARBA00022729"/>
    </source>
</evidence>
<dbReference type="Pfam" id="PF13205">
    <property type="entry name" value="Big_5"/>
    <property type="match status" value="4"/>
</dbReference>
<organism evidence="12 13">
    <name type="scientific">Planktothrix agardhii</name>
    <name type="common">Oscillatoria agardhii</name>
    <dbReference type="NCBI Taxonomy" id="1160"/>
    <lineage>
        <taxon>Bacteria</taxon>
        <taxon>Bacillati</taxon>
        <taxon>Cyanobacteriota</taxon>
        <taxon>Cyanophyceae</taxon>
        <taxon>Oscillatoriophycideae</taxon>
        <taxon>Oscillatoriales</taxon>
        <taxon>Microcoleaceae</taxon>
        <taxon>Planktothrix</taxon>
    </lineage>
</organism>
<dbReference type="InterPro" id="IPR054399">
    <property type="entry name" value="Fervidolysin-like_N_prodom"/>
</dbReference>
<feature type="domain" description="SbsA Ig-like" evidence="10">
    <location>
        <begin position="902"/>
        <end position="1013"/>
    </location>
</feature>
<feature type="active site" description="Charge relay system" evidence="6">
    <location>
        <position position="361"/>
    </location>
</feature>
<dbReference type="Pfam" id="PF13517">
    <property type="entry name" value="FG-GAP_3"/>
    <property type="match status" value="3"/>
</dbReference>
<sequence>MDTNFSSDRVIVKLKPTANSSEITSLQAEIGVTQVTKASQLGIDIWQIPSGTVEKTISAYKDDPRFEYIEPDYIITLEDVEKPSSATESSEKITPQATTPNDPGYSQLWGLNNTGQSGGTADADIDAPEAWDIQKGNPNLVIGVIDTGVDYNHPDLSANIWTNPGEIAGDGIDNDSNGYIDDVRGWDFAYNDNNPMDVHGHGTHVAGTIAGKGNNGVGVTGVAWNAKIMPLKFLNDSGWGYTSDAISAINYATAKGVKLTNNSWGGDGYTQALYDAINTAGQQGALFIAAAGNSSQNTDTTPAYPASYDLANIISVASTTRTDGLSWFSNYGATTVDLGAPGSDIYSTLPNSSYGTLSGTSMASPHVTGAAALLWSQNPTWTAQQVKNSLMSTGDSISALNGKTVSGKRLNIYNALLAPSDTTPPTVSSFSPVDNATGVAVGANLVVNFSEAIQKGSGNIVIKKVSDNSVVETIAVTNSNVTVSGSQLTINPTNDLAQGTDYYVEIANGAIKDIAGNNYAGITGNSTWNFTTTSPSSGSFTEDTSISLPGVYVSSVAWADYNGDGKQDFLLTGSDNLYNRISKLYKNTGSGFSEDTSVSLPGVSYSSVAWADYTGDGKQDFLLTGSSSSGYISKLYKNTGSGFSEDTSVSLPGVWVSSVAWADYSGDGKQDFLLTGWSNSGSRISKLYKNTGSGFSEDTSVSLPGVDSGSVAWADYSGDGKQDFLLTGYSSSGNISKLYKNTGSGFSEDTTVSLPGVWGSSVAWADYSGDGKQDFLLTGYLSSGSRISKLYKNTGSGFSEDTTVSLPGVGGSSVAWADYSGDGKQDFLLTGYSNSGRISKLYKNTGSGFSEDTTVSLPGVSDGSVAWADYSGDGKQDFLLTGYTNSGSYISKLYKNTATPSDTTPPTASSFTPADNATGVAVAANLVVNFSEAIQKGSGNIVIKKVSDNSVVETIAVTNSNVTVSGSQLTINPTNDLAQGTDYYVEIANGAIKDIAGNNYAGITGNSTWNFKTVAPTDTTPPTANSFTPADNATGVAVAANLVVNFSEAIQKGSGNIVIKKVSDNSVVETIAVTNSNVTVSGSQLTINPTNDLAQGTDYYVEIANGAIKDIAGNNYAGITGNSTWNFKTVGGLLQTITPDFDSATAGNQTTKAFRPNNSVGVDVNYSTSDNNSSLTSSFGFKLHYDSSELTFVNLTNPLSSPIAPTIGSPEADTANEDNDPLTDKVINVAWLNISGVNWPNTTLPANLYKANFTTSSTYTGTNVNFSSNNTSPGYSLSPTSAVLTLAPPVSLDADGNSSAQGATDGILIARHLFGFTGNTLTTGAIGTGATRTTATDIQNYLQNGQATMLDVDGNGSAQGATDGILIARYLFGFTGNTLTTGAIGTGATRTTATEIQQFLSTYLPTTPASSKSVVTNSATQNITASASTQNVAPGSSVSIDAKYSTSDNNSSLPSSFGFKLHYDSSKLNFVDFANPGVLSSPLTPTIGTPEADTLNEDNDTSTDKVINVAWLNLNGVNWPNVAAPTTLYKANFTALPTFTTGSAKVNFSSQNASPGYTFQGTGTVISADSTAPTASSFSPVDNATGVAVGANLVVNFSEAIKKGSGNLVIKKLSDNSVVETIAVTNSNVTVSGSQLTINPTNDLAQGTDYYVEIANAAIKDIAGNNYAGITGSSTWNFKTQGTSTINGTAGADNLIGTANPDIINGLAGNDTLNGNTGADTLVGGLGNDIYVVDNTGDIATELASQGTDLIQSSVTYTLPANVEDLTLTGTTAINGTGNTVANIITGNTANNILDGSSGADQLKGGAGNDTYVVDNTGDVVTELASQGTDLIQSSVTYTLPANVEDLTLTGTTAINGTGNTVANIITGNTANNILDGSSGADQLKGGAGNDTYVVDNTGDVVTELASQGTDLIQSSVTYTLPANVEDLTLTGTTAINGTGNTVANIITGNTANNILNGSSGADQLKGGTGNDTYVVDNTGDVVTELASQGTDLIQSSVTYTLPANVEDLTLTGTTAINGTGNTLANTVTGNTANNILNGSSGADQLKGGTGNDTYVVDNTGDVVTELASQGTDLIQSSVTYTLPANVEDLTLTGTTAINGTGNTLANTVTGNTANNILNGGTGNDNLIGGSGTDQLLGSDGNDSLSGDAGNDTLTGGLGADKFIYNTNAAFTTTAVGVDTITDFNISQTDQIVLDKTTFTSISSAAGTGFSVASEFAKVTSDALAATSAADIVYNTTTGGLFYNQNGTAAGLGTGAQFLTLTNKPALTATQFVIQA</sequence>
<dbReference type="PRINTS" id="PR00723">
    <property type="entry name" value="SUBTILISIN"/>
</dbReference>
<accession>A0AAD1PW65</accession>
<feature type="active site" description="Charge relay system" evidence="6">
    <location>
        <position position="201"/>
    </location>
</feature>
<feature type="compositionally biased region" description="Polar residues" evidence="8">
    <location>
        <begin position="84"/>
        <end position="101"/>
    </location>
</feature>
<dbReference type="Pfam" id="PF00353">
    <property type="entry name" value="HemolysinCabind"/>
    <property type="match status" value="6"/>
</dbReference>
<evidence type="ECO:0000313" key="12">
    <source>
        <dbReference type="EMBL" id="CAD5910727.1"/>
    </source>
</evidence>
<feature type="domain" description="Peptidase S8/S53" evidence="9">
    <location>
        <begin position="139"/>
        <end position="394"/>
    </location>
</feature>